<feature type="domain" description="DhaK" evidence="14">
    <location>
        <begin position="13"/>
        <end position="348"/>
    </location>
</feature>
<dbReference type="InterPro" id="IPR004006">
    <property type="entry name" value="DhaK_dom"/>
</dbReference>
<dbReference type="Proteomes" id="UP000242875">
    <property type="component" value="Unassembled WGS sequence"/>
</dbReference>
<evidence type="ECO:0000256" key="9">
    <source>
        <dbReference type="ARBA" id="ARBA00047974"/>
    </source>
</evidence>
<comment type="similarity">
    <text evidence="3">Belongs to the dihydroxyacetone kinase (DAK) family.</text>
</comment>
<evidence type="ECO:0000256" key="8">
    <source>
        <dbReference type="ARBA" id="ARBA00022840"/>
    </source>
</evidence>
<dbReference type="Pfam" id="PF02734">
    <property type="entry name" value="Dak2"/>
    <property type="match status" value="1"/>
</dbReference>
<name>A0A261Y644_9FUNG</name>
<evidence type="ECO:0000256" key="1">
    <source>
        <dbReference type="ARBA" id="ARBA00003264"/>
    </source>
</evidence>
<dbReference type="GO" id="GO:0050354">
    <property type="term" value="F:triokinase activity"/>
    <property type="evidence" value="ECO:0007669"/>
    <property type="project" value="UniProtKB-EC"/>
</dbReference>
<evidence type="ECO:0000256" key="4">
    <source>
        <dbReference type="ARBA" id="ARBA00022679"/>
    </source>
</evidence>
<evidence type="ECO:0008006" key="17">
    <source>
        <dbReference type="Google" id="ProtNLM"/>
    </source>
</evidence>
<dbReference type="GO" id="GO:0005524">
    <property type="term" value="F:ATP binding"/>
    <property type="evidence" value="ECO:0007669"/>
    <property type="project" value="UniProtKB-KW"/>
</dbReference>
<keyword evidence="5" id="KW-0547">Nucleotide-binding</keyword>
<evidence type="ECO:0000256" key="10">
    <source>
        <dbReference type="ARBA" id="ARBA00048898"/>
    </source>
</evidence>
<evidence type="ECO:0000259" key="13">
    <source>
        <dbReference type="PROSITE" id="PS51480"/>
    </source>
</evidence>
<dbReference type="GO" id="GO:0019588">
    <property type="term" value="P:anaerobic glycerol catabolic process"/>
    <property type="evidence" value="ECO:0007669"/>
    <property type="project" value="UniProtKB-UniPathway"/>
</dbReference>
<comment type="pathway">
    <text evidence="2">Polyol metabolism; glycerol fermentation; glycerone phosphate from glycerol (oxidative route): step 2/2.</text>
</comment>
<dbReference type="SUPFAM" id="SSF101473">
    <property type="entry name" value="DhaL-like"/>
    <property type="match status" value="1"/>
</dbReference>
<dbReference type="SUPFAM" id="SSF82549">
    <property type="entry name" value="DAK1/DegV-like"/>
    <property type="match status" value="1"/>
</dbReference>
<protein>
    <recommendedName>
        <fullName evidence="17">Dihydroxyacetone kinase</fullName>
    </recommendedName>
</protein>
<dbReference type="OrthoDB" id="1724672at2759"/>
<dbReference type="UniPathway" id="UPA00617">
    <property type="reaction ID" value="UER00669"/>
</dbReference>
<comment type="caution">
    <text evidence="15">The sequence shown here is derived from an EMBL/GenBank/DDBJ whole genome shotgun (WGS) entry which is preliminary data.</text>
</comment>
<feature type="binding site" evidence="12">
    <location>
        <begin position="61"/>
        <end position="64"/>
    </location>
    <ligand>
        <name>substrate</name>
    </ligand>
</feature>
<evidence type="ECO:0000256" key="12">
    <source>
        <dbReference type="PIRSR" id="PIRSR612734-2"/>
    </source>
</evidence>
<dbReference type="Gene3D" id="1.25.40.340">
    <property type="match status" value="1"/>
</dbReference>
<feature type="active site" description="Tele-hemiaminal-histidine intermediate" evidence="11">
    <location>
        <position position="227"/>
    </location>
</feature>
<evidence type="ECO:0000256" key="5">
    <source>
        <dbReference type="ARBA" id="ARBA00022741"/>
    </source>
</evidence>
<evidence type="ECO:0000313" key="15">
    <source>
        <dbReference type="EMBL" id="OZJ06051.1"/>
    </source>
</evidence>
<dbReference type="PROSITE" id="PS51480">
    <property type="entry name" value="DHAL"/>
    <property type="match status" value="1"/>
</dbReference>
<evidence type="ECO:0000313" key="16">
    <source>
        <dbReference type="Proteomes" id="UP000242875"/>
    </source>
</evidence>
<dbReference type="PANTHER" id="PTHR28629:SF4">
    <property type="entry name" value="TRIOKINASE_FMN CYCLASE"/>
    <property type="match status" value="1"/>
</dbReference>
<comment type="catalytic activity">
    <reaction evidence="9">
        <text>D-glyceraldehyde + ATP = D-glyceraldehyde 3-phosphate + ADP + H(+)</text>
        <dbReference type="Rhea" id="RHEA:13941"/>
        <dbReference type="ChEBI" id="CHEBI:15378"/>
        <dbReference type="ChEBI" id="CHEBI:17378"/>
        <dbReference type="ChEBI" id="CHEBI:30616"/>
        <dbReference type="ChEBI" id="CHEBI:59776"/>
        <dbReference type="ChEBI" id="CHEBI:456216"/>
        <dbReference type="EC" id="2.7.1.28"/>
    </reaction>
</comment>
<dbReference type="AlphaFoldDB" id="A0A261Y644"/>
<dbReference type="FunFam" id="1.25.40.340:FF:000001">
    <property type="entry name" value="Dihydroxyacetone kinase 1"/>
    <property type="match status" value="1"/>
</dbReference>
<keyword evidence="8" id="KW-0067">ATP-binding</keyword>
<gene>
    <name evidence="15" type="ORF">BZG36_01149</name>
</gene>
<reference evidence="15 16" key="1">
    <citation type="journal article" date="2017" name="Mycologia">
        <title>Bifiguratus adelaidae, gen. et sp. nov., a new member of Mucoromycotina in endophytic and soil-dwelling habitats.</title>
        <authorList>
            <person name="Torres-Cruz T.J."/>
            <person name="Billingsley Tobias T.L."/>
            <person name="Almatruk M."/>
            <person name="Hesse C."/>
            <person name="Kuske C.R."/>
            <person name="Desiro A."/>
            <person name="Benucci G.M."/>
            <person name="Bonito G."/>
            <person name="Stajich J.E."/>
            <person name="Dunlap C."/>
            <person name="Arnold A.E."/>
            <person name="Porras-Alfaro A."/>
        </authorList>
    </citation>
    <scope>NUCLEOTIDE SEQUENCE [LARGE SCALE GENOMIC DNA]</scope>
    <source>
        <strain evidence="15 16">AZ0501</strain>
    </source>
</reference>
<evidence type="ECO:0000256" key="3">
    <source>
        <dbReference type="ARBA" id="ARBA00008757"/>
    </source>
</evidence>
<dbReference type="Gene3D" id="3.40.50.10440">
    <property type="entry name" value="Dihydroxyacetone kinase, domain 1"/>
    <property type="match status" value="1"/>
</dbReference>
<keyword evidence="7" id="KW-0319">Glycerol metabolism</keyword>
<dbReference type="GO" id="GO:0004371">
    <property type="term" value="F:glycerone kinase activity"/>
    <property type="evidence" value="ECO:0007669"/>
    <property type="project" value="UniProtKB-EC"/>
</dbReference>
<comment type="function">
    <text evidence="1">Catalyzes both the phosphorylation of dihydroxyacetone and of glyceraldehyde.</text>
</comment>
<feature type="binding site" evidence="12">
    <location>
        <position position="112"/>
    </location>
    <ligand>
        <name>substrate</name>
    </ligand>
</feature>
<dbReference type="PANTHER" id="PTHR28629">
    <property type="entry name" value="TRIOKINASE/FMN CYCLASE"/>
    <property type="match status" value="1"/>
</dbReference>
<dbReference type="InterPro" id="IPR036117">
    <property type="entry name" value="DhaL_dom_sf"/>
</dbReference>
<accession>A0A261Y644</accession>
<dbReference type="InterPro" id="IPR004007">
    <property type="entry name" value="DhaL_dom"/>
</dbReference>
<organism evidence="15 16">
    <name type="scientific">Bifiguratus adelaidae</name>
    <dbReference type="NCBI Taxonomy" id="1938954"/>
    <lineage>
        <taxon>Eukaryota</taxon>
        <taxon>Fungi</taxon>
        <taxon>Fungi incertae sedis</taxon>
        <taxon>Mucoromycota</taxon>
        <taxon>Mucoromycotina</taxon>
        <taxon>Endogonomycetes</taxon>
        <taxon>Endogonales</taxon>
        <taxon>Endogonales incertae sedis</taxon>
        <taxon>Bifiguratus</taxon>
    </lineage>
</organism>
<evidence type="ECO:0000256" key="11">
    <source>
        <dbReference type="PIRSR" id="PIRSR612734-1"/>
    </source>
</evidence>
<dbReference type="SMART" id="SM01120">
    <property type="entry name" value="Dak2"/>
    <property type="match status" value="1"/>
</dbReference>
<dbReference type="Gene3D" id="3.30.1180.20">
    <property type="entry name" value="Dihydroxyacetone kinase, domain 2"/>
    <property type="match status" value="1"/>
</dbReference>
<dbReference type="GO" id="GO:0005829">
    <property type="term" value="C:cytosol"/>
    <property type="evidence" value="ECO:0007669"/>
    <property type="project" value="TreeGrafter"/>
</dbReference>
<dbReference type="InterPro" id="IPR050861">
    <property type="entry name" value="Dihydroxyacetone_Kinase"/>
</dbReference>
<feature type="binding site" evidence="12">
    <location>
        <position position="117"/>
    </location>
    <ligand>
        <name>substrate</name>
    </ligand>
</feature>
<keyword evidence="4" id="KW-0808">Transferase</keyword>
<dbReference type="EMBL" id="MVBO01000007">
    <property type="protein sequence ID" value="OZJ06051.1"/>
    <property type="molecule type" value="Genomic_DNA"/>
</dbReference>
<feature type="domain" description="DhaL" evidence="13">
    <location>
        <begin position="386"/>
        <end position="587"/>
    </location>
</feature>
<keyword evidence="16" id="KW-1185">Reference proteome</keyword>
<sequence length="591" mass="62340">MAGKAGPKHLLNDAESLVVESLRGLCYANPHLRLLEADKVVYLKNVEEVAQRQVTLISGGGSGHEPAHAAYIDEAMLSAAVCGQVFASPSANQVLAAIRKVKSPHGTLVIVKNYTGDCLHFGLAVERAKAEGIKVDMIIVGDDVAVGREKGGLVGRRGLAATALVHKVAGAFARSGGTLQQVREAAQYVVDNSATIGVGLNHCHVPGSSSESDMLKPNEIEIGMGIHNEPGFEKTNLPTVKKLVEQMLHRILDKNDKDRAYVDISANDCVTLMVNNLGGTPALELGAVIKEATEYLQAQQIRIGTVLSGPFMTSLNMPGFSLTLLKHSASKSLDVAHAIAMPTGAPGWTNKVVQGFNADVIDNTVGLGDMEFQLADETLGKISNGQQFLNAIQSATQSVIEAEPDITHYDTVLGDGDCGQSLKAGALAIQRHLGNLPSDNAPASIIEISSLIDKNMGGTSSAIYCIFLNALAGGVVDACTETKTKDVTPDIWARASQKALDALQKYTPARKGDRTLMDVLIPFIDRLSTSPSVKDALQAAEEGAEATKAMRATLGRASYVNDESVASANVPDAGAWGLLCLLRGLVKGLQQ</sequence>
<keyword evidence="6" id="KW-0418">Kinase</keyword>
<dbReference type="NCBIfam" id="TIGR02361">
    <property type="entry name" value="dak_ATP"/>
    <property type="match status" value="1"/>
</dbReference>
<dbReference type="FunFam" id="3.30.1180.20:FF:000001">
    <property type="entry name" value="Dihydroxyacetone kinase 1"/>
    <property type="match status" value="1"/>
</dbReference>
<proteinExistence type="inferred from homology"/>
<evidence type="ECO:0000256" key="2">
    <source>
        <dbReference type="ARBA" id="ARBA00004778"/>
    </source>
</evidence>
<dbReference type="Pfam" id="PF02733">
    <property type="entry name" value="Dak1"/>
    <property type="match status" value="1"/>
</dbReference>
<dbReference type="FunFam" id="3.40.50.10440:FF:000001">
    <property type="entry name" value="Dihydroxyacetone kinase, DhaK subunit"/>
    <property type="match status" value="1"/>
</dbReference>
<comment type="catalytic activity">
    <reaction evidence="10">
        <text>dihydroxyacetone + ATP = dihydroxyacetone phosphate + ADP + H(+)</text>
        <dbReference type="Rhea" id="RHEA:15773"/>
        <dbReference type="ChEBI" id="CHEBI:15378"/>
        <dbReference type="ChEBI" id="CHEBI:16016"/>
        <dbReference type="ChEBI" id="CHEBI:30616"/>
        <dbReference type="ChEBI" id="CHEBI:57642"/>
        <dbReference type="ChEBI" id="CHEBI:456216"/>
        <dbReference type="EC" id="2.7.1.29"/>
    </reaction>
</comment>
<dbReference type="InterPro" id="IPR012734">
    <property type="entry name" value="DhaK_ATP"/>
</dbReference>
<evidence type="ECO:0000256" key="6">
    <source>
        <dbReference type="ARBA" id="ARBA00022777"/>
    </source>
</evidence>
<evidence type="ECO:0000256" key="7">
    <source>
        <dbReference type="ARBA" id="ARBA00022798"/>
    </source>
</evidence>
<dbReference type="PROSITE" id="PS51481">
    <property type="entry name" value="DHAK"/>
    <property type="match status" value="1"/>
</dbReference>
<evidence type="ECO:0000259" key="14">
    <source>
        <dbReference type="PROSITE" id="PS51481"/>
    </source>
</evidence>